<dbReference type="OMA" id="QHSESDP"/>
<dbReference type="AlphaFoldDB" id="G0V8R9"/>
<protein>
    <recommendedName>
        <fullName evidence="4">YJR056C</fullName>
    </recommendedName>
</protein>
<evidence type="ECO:0000256" key="1">
    <source>
        <dbReference type="SAM" id="MobiDB-lite"/>
    </source>
</evidence>
<dbReference type="HOGENOM" id="CLU_100331_1_0_1"/>
<name>G0V8R9_NAUCA</name>
<dbReference type="RefSeq" id="XP_003674248.1">
    <property type="nucleotide sequence ID" value="XM_003674200.1"/>
</dbReference>
<reference key="2">
    <citation type="submission" date="2011-08" db="EMBL/GenBank/DDBJ databases">
        <title>Genome sequence of Naumovozyma castellii.</title>
        <authorList>
            <person name="Gordon J.L."/>
            <person name="Armisen D."/>
            <person name="Proux-Wera E."/>
            <person name="OhEigeartaigh S.S."/>
            <person name="Byrne K.P."/>
            <person name="Wolfe K.H."/>
        </authorList>
    </citation>
    <scope>NUCLEOTIDE SEQUENCE</scope>
    <source>
        <strain>Type strain:CBS 4309</strain>
    </source>
</reference>
<dbReference type="eggNOG" id="ENOG502S6F0">
    <property type="taxonomic scope" value="Eukaryota"/>
</dbReference>
<dbReference type="Proteomes" id="UP000001640">
    <property type="component" value="Chromosome 1"/>
</dbReference>
<dbReference type="OrthoDB" id="21418at2759"/>
<organism evidence="2 3">
    <name type="scientific">Naumovozyma castellii</name>
    <name type="common">Yeast</name>
    <name type="synonym">Saccharomyces castellii</name>
    <dbReference type="NCBI Taxonomy" id="27288"/>
    <lineage>
        <taxon>Eukaryota</taxon>
        <taxon>Fungi</taxon>
        <taxon>Dikarya</taxon>
        <taxon>Ascomycota</taxon>
        <taxon>Saccharomycotina</taxon>
        <taxon>Saccharomycetes</taxon>
        <taxon>Saccharomycetales</taxon>
        <taxon>Saccharomycetaceae</taxon>
        <taxon>Naumovozyma</taxon>
    </lineage>
</organism>
<dbReference type="GeneID" id="96901346"/>
<feature type="region of interest" description="Disordered" evidence="1">
    <location>
        <begin position="196"/>
        <end position="215"/>
    </location>
</feature>
<keyword evidence="3" id="KW-1185">Reference proteome</keyword>
<reference evidence="2 3" key="1">
    <citation type="journal article" date="2011" name="Proc. Natl. Acad. Sci. U.S.A.">
        <title>Evolutionary erosion of yeast sex chromosomes by mating-type switching accidents.</title>
        <authorList>
            <person name="Gordon J.L."/>
            <person name="Armisen D."/>
            <person name="Proux-Wera E."/>
            <person name="Oheigeartaigh S.S."/>
            <person name="Byrne K.P."/>
            <person name="Wolfe K.H."/>
        </authorList>
    </citation>
    <scope>NUCLEOTIDE SEQUENCE [LARGE SCALE GENOMIC DNA]</scope>
    <source>
        <strain evidence="3">ATCC 76901 / BCRC 22586 / CBS 4309 / NBRC 1992 / NRRL Y-12630</strain>
    </source>
</reference>
<dbReference type="PANTHER" id="PTHR38645">
    <property type="entry name" value="CHROMOSOME 9, WHOLE GENOME SHOTGUN SEQUENCE"/>
    <property type="match status" value="1"/>
</dbReference>
<dbReference type="EMBL" id="HE576752">
    <property type="protein sequence ID" value="CCC67868.1"/>
    <property type="molecule type" value="Genomic_DNA"/>
</dbReference>
<dbReference type="InParanoid" id="G0V8R9"/>
<gene>
    <name evidence="2" type="primary">NCAS0A13100</name>
    <name evidence="2" type="ordered locus">NCAS_0A13100</name>
</gene>
<dbReference type="FunCoup" id="G0V8R9">
    <property type="interactions" value="23"/>
</dbReference>
<evidence type="ECO:0008006" key="4">
    <source>
        <dbReference type="Google" id="ProtNLM"/>
    </source>
</evidence>
<evidence type="ECO:0000313" key="2">
    <source>
        <dbReference type="EMBL" id="CCC67868.1"/>
    </source>
</evidence>
<dbReference type="KEGG" id="ncs:NCAS_0A13100"/>
<evidence type="ECO:0000313" key="3">
    <source>
        <dbReference type="Proteomes" id="UP000001640"/>
    </source>
</evidence>
<proteinExistence type="predicted"/>
<feature type="region of interest" description="Disordered" evidence="1">
    <location>
        <begin position="1"/>
        <end position="25"/>
    </location>
</feature>
<sequence length="215" mass="24311">MDHLRSLESSLPPEQPPTDNAIEGLGNDLSQEFKIAANAVTKLYRIANEKNSLVKHQGYLQCLDNIIEQIDSGDVSDIQELRHWCAKQRADRLLSKQNNHTTTVTSTQPRNDTINQTIAASNSNLSNIDVRSINVPKFNLSMPPMSIEHSWDQNNRTRLKKKLMTDRSSFNSNLTTNYLPEMDKVDSKLGVRSDEQKNLDSFGVSPALKKQKFSE</sequence>
<accession>G0V8R9</accession>
<dbReference type="PANTHER" id="PTHR38645:SF1">
    <property type="entry name" value="YALI0F12243P"/>
    <property type="match status" value="1"/>
</dbReference>